<gene>
    <name evidence="1" type="ORF">ACJMK2_043536</name>
</gene>
<evidence type="ECO:0000313" key="2">
    <source>
        <dbReference type="Proteomes" id="UP001634394"/>
    </source>
</evidence>
<keyword evidence="2" id="KW-1185">Reference proteome</keyword>
<feature type="non-terminal residue" evidence="1">
    <location>
        <position position="199"/>
    </location>
</feature>
<accession>A0ABD3VX85</accession>
<dbReference type="AlphaFoldDB" id="A0ABD3VX85"/>
<sequence>FSTLSGVELLKEKKNVLMDKSTSFINPFDITMEVSESNFEADDHLSHENYEPNQTVACLEDTKEDDTNDEDDGSDQPEIEGPDIWCIHTVDDTCNFVGDSPFLVYYSALLSLAKTNVPLTCTSKGCGTEISVCRQVVGSELYLKWVCENGHCAKKCCSQPLLNRQLHGGDLLLASTTLLSGSNFQKMVMFSKFLNLPIF</sequence>
<dbReference type="Proteomes" id="UP001634394">
    <property type="component" value="Unassembled WGS sequence"/>
</dbReference>
<dbReference type="EMBL" id="JBJQND010000009">
    <property type="protein sequence ID" value="KAL3866214.1"/>
    <property type="molecule type" value="Genomic_DNA"/>
</dbReference>
<comment type="caution">
    <text evidence="1">The sequence shown here is derived from an EMBL/GenBank/DDBJ whole genome shotgun (WGS) entry which is preliminary data.</text>
</comment>
<protein>
    <submittedName>
        <fullName evidence="1">Uncharacterized protein</fullName>
    </submittedName>
</protein>
<name>A0ABD3VX85_SINWO</name>
<feature type="non-terminal residue" evidence="1">
    <location>
        <position position="1"/>
    </location>
</feature>
<proteinExistence type="predicted"/>
<evidence type="ECO:0000313" key="1">
    <source>
        <dbReference type="EMBL" id="KAL3866214.1"/>
    </source>
</evidence>
<reference evidence="1 2" key="1">
    <citation type="submission" date="2024-11" db="EMBL/GenBank/DDBJ databases">
        <title>Chromosome-level genome assembly of the freshwater bivalve Anodonta woodiana.</title>
        <authorList>
            <person name="Chen X."/>
        </authorList>
    </citation>
    <scope>NUCLEOTIDE SEQUENCE [LARGE SCALE GENOMIC DNA]</scope>
    <source>
        <strain evidence="1">MN2024</strain>
        <tissue evidence="1">Gills</tissue>
    </source>
</reference>
<organism evidence="1 2">
    <name type="scientific">Sinanodonta woodiana</name>
    <name type="common">Chinese pond mussel</name>
    <name type="synonym">Anodonta woodiana</name>
    <dbReference type="NCBI Taxonomy" id="1069815"/>
    <lineage>
        <taxon>Eukaryota</taxon>
        <taxon>Metazoa</taxon>
        <taxon>Spiralia</taxon>
        <taxon>Lophotrochozoa</taxon>
        <taxon>Mollusca</taxon>
        <taxon>Bivalvia</taxon>
        <taxon>Autobranchia</taxon>
        <taxon>Heteroconchia</taxon>
        <taxon>Palaeoheterodonta</taxon>
        <taxon>Unionida</taxon>
        <taxon>Unionoidea</taxon>
        <taxon>Unionidae</taxon>
        <taxon>Unioninae</taxon>
        <taxon>Sinanodonta</taxon>
    </lineage>
</organism>